<accession>A0AAE1BP78</accession>
<sequence length="123" mass="12757">MGAAAGRRRDELDAEEGKTGEEEIEVDVVEEEEVVVVDAVKAILPLTTTTVMPTLAPAAALNAQAGDNGRRALIILPLCSAPFPCFLSPPGRPLPSPSSTFVWSILKFSGILGMSSPVPAAAS</sequence>
<dbReference type="Proteomes" id="UP001286313">
    <property type="component" value="Unassembled WGS sequence"/>
</dbReference>
<proteinExistence type="predicted"/>
<dbReference type="EMBL" id="JAWQEG010007427">
    <property type="protein sequence ID" value="KAK3852415.1"/>
    <property type="molecule type" value="Genomic_DNA"/>
</dbReference>
<evidence type="ECO:0000313" key="3">
    <source>
        <dbReference type="Proteomes" id="UP001286313"/>
    </source>
</evidence>
<reference evidence="2" key="1">
    <citation type="submission" date="2023-10" db="EMBL/GenBank/DDBJ databases">
        <title>Genome assemblies of two species of porcelain crab, Petrolisthes cinctipes and Petrolisthes manimaculis (Anomura: Porcellanidae).</title>
        <authorList>
            <person name="Angst P."/>
        </authorList>
    </citation>
    <scope>NUCLEOTIDE SEQUENCE</scope>
    <source>
        <strain evidence="2">PB745_01</strain>
        <tissue evidence="2">Gill</tissue>
    </source>
</reference>
<dbReference type="AlphaFoldDB" id="A0AAE1BP78"/>
<evidence type="ECO:0000313" key="2">
    <source>
        <dbReference type="EMBL" id="KAK3852415.1"/>
    </source>
</evidence>
<feature type="region of interest" description="Disordered" evidence="1">
    <location>
        <begin position="1"/>
        <end position="24"/>
    </location>
</feature>
<evidence type="ECO:0000256" key="1">
    <source>
        <dbReference type="SAM" id="MobiDB-lite"/>
    </source>
</evidence>
<feature type="compositionally biased region" description="Basic and acidic residues" evidence="1">
    <location>
        <begin position="7"/>
        <end position="21"/>
    </location>
</feature>
<gene>
    <name evidence="2" type="ORF">Pcinc_040999</name>
</gene>
<protein>
    <submittedName>
        <fullName evidence="2">Uncharacterized protein</fullName>
    </submittedName>
</protein>
<keyword evidence="3" id="KW-1185">Reference proteome</keyword>
<comment type="caution">
    <text evidence="2">The sequence shown here is derived from an EMBL/GenBank/DDBJ whole genome shotgun (WGS) entry which is preliminary data.</text>
</comment>
<organism evidence="2 3">
    <name type="scientific">Petrolisthes cinctipes</name>
    <name type="common">Flat porcelain crab</name>
    <dbReference type="NCBI Taxonomy" id="88211"/>
    <lineage>
        <taxon>Eukaryota</taxon>
        <taxon>Metazoa</taxon>
        <taxon>Ecdysozoa</taxon>
        <taxon>Arthropoda</taxon>
        <taxon>Crustacea</taxon>
        <taxon>Multicrustacea</taxon>
        <taxon>Malacostraca</taxon>
        <taxon>Eumalacostraca</taxon>
        <taxon>Eucarida</taxon>
        <taxon>Decapoda</taxon>
        <taxon>Pleocyemata</taxon>
        <taxon>Anomura</taxon>
        <taxon>Galatheoidea</taxon>
        <taxon>Porcellanidae</taxon>
        <taxon>Petrolisthes</taxon>
    </lineage>
</organism>
<name>A0AAE1BP78_PETCI</name>